<sequence length="114" mass="13215">MFRGFGISNPLDFIRVNQRTYQVTTQQHNCTGFIEVVKQSTAQPELLNEVAIKTVQLQAATYWTKTIGIDLSYKLKFAKDYTDKNKAYLGIFFPINARKSMLLFMPQLKWTDVK</sequence>
<dbReference type="RefSeq" id="WP_135436248.1">
    <property type="nucleotide sequence ID" value="NZ_SRLA01000005.1"/>
</dbReference>
<keyword evidence="2" id="KW-1185">Reference proteome</keyword>
<evidence type="ECO:0000313" key="1">
    <source>
        <dbReference type="EMBL" id="TGE04787.1"/>
    </source>
</evidence>
<dbReference type="EMBL" id="SRLA01000005">
    <property type="protein sequence ID" value="TGE04787.1"/>
    <property type="molecule type" value="Genomic_DNA"/>
</dbReference>
<reference evidence="1 2" key="1">
    <citation type="submission" date="2019-04" db="EMBL/GenBank/DDBJ databases">
        <authorList>
            <person name="Feng G."/>
            <person name="Zhang J."/>
            <person name="Zhu H."/>
        </authorList>
    </citation>
    <scope>NUCLEOTIDE SEQUENCE [LARGE SCALE GENOMIC DNA]</scope>
    <source>
        <strain evidence="1 2">92R-1</strain>
    </source>
</reference>
<accession>A0A4Z0P219</accession>
<organism evidence="1 2">
    <name type="scientific">Hymenobacter fodinae</name>
    <dbReference type="NCBI Taxonomy" id="2510796"/>
    <lineage>
        <taxon>Bacteria</taxon>
        <taxon>Pseudomonadati</taxon>
        <taxon>Bacteroidota</taxon>
        <taxon>Cytophagia</taxon>
        <taxon>Cytophagales</taxon>
        <taxon>Hymenobacteraceae</taxon>
        <taxon>Hymenobacter</taxon>
    </lineage>
</organism>
<evidence type="ECO:0000313" key="2">
    <source>
        <dbReference type="Proteomes" id="UP000298337"/>
    </source>
</evidence>
<name>A0A4Z0P219_9BACT</name>
<dbReference type="AlphaFoldDB" id="A0A4Z0P219"/>
<gene>
    <name evidence="1" type="ORF">EU556_21640</name>
</gene>
<protein>
    <submittedName>
        <fullName evidence="1">Uncharacterized protein</fullName>
    </submittedName>
</protein>
<comment type="caution">
    <text evidence="1">The sequence shown here is derived from an EMBL/GenBank/DDBJ whole genome shotgun (WGS) entry which is preliminary data.</text>
</comment>
<dbReference type="Proteomes" id="UP000298337">
    <property type="component" value="Unassembled WGS sequence"/>
</dbReference>
<proteinExistence type="predicted"/>